<feature type="transmembrane region" description="Helical" evidence="1">
    <location>
        <begin position="90"/>
        <end position="107"/>
    </location>
</feature>
<dbReference type="Proteomes" id="UP000239872">
    <property type="component" value="Unassembled WGS sequence"/>
</dbReference>
<gene>
    <name evidence="2" type="ORF">CJD36_013565</name>
</gene>
<feature type="transmembrane region" description="Helical" evidence="1">
    <location>
        <begin position="301"/>
        <end position="320"/>
    </location>
</feature>
<feature type="transmembrane region" description="Helical" evidence="1">
    <location>
        <begin position="326"/>
        <end position="346"/>
    </location>
</feature>
<feature type="transmembrane region" description="Helical" evidence="1">
    <location>
        <begin position="268"/>
        <end position="289"/>
    </location>
</feature>
<proteinExistence type="predicted"/>
<feature type="transmembrane region" description="Helical" evidence="1">
    <location>
        <begin position="210"/>
        <end position="230"/>
    </location>
</feature>
<feature type="transmembrane region" description="Helical" evidence="1">
    <location>
        <begin position="181"/>
        <end position="198"/>
    </location>
</feature>
<dbReference type="EMBL" id="PPSL01000003">
    <property type="protein sequence ID" value="PQJ10992.1"/>
    <property type="molecule type" value="Genomic_DNA"/>
</dbReference>
<dbReference type="OrthoDB" id="1466534at2"/>
<evidence type="ECO:0000313" key="3">
    <source>
        <dbReference type="Proteomes" id="UP000239872"/>
    </source>
</evidence>
<dbReference type="AlphaFoldDB" id="A0A2S7SVM7"/>
<protein>
    <recommendedName>
        <fullName evidence="4">Glycosyltransferase RgtA/B/C/D-like domain-containing protein</fullName>
    </recommendedName>
</protein>
<keyword evidence="1" id="KW-1133">Transmembrane helix</keyword>
<keyword evidence="1" id="KW-0812">Transmembrane</keyword>
<keyword evidence="1" id="KW-0472">Membrane</keyword>
<dbReference type="RefSeq" id="WP_105039719.1">
    <property type="nucleotide sequence ID" value="NZ_PPSL01000003.1"/>
</dbReference>
<evidence type="ECO:0000256" key="1">
    <source>
        <dbReference type="SAM" id="Phobius"/>
    </source>
</evidence>
<evidence type="ECO:0000313" key="2">
    <source>
        <dbReference type="EMBL" id="PQJ10992.1"/>
    </source>
</evidence>
<name>A0A2S7SVM7_9BACT</name>
<organism evidence="2 3">
    <name type="scientific">Flavipsychrobacter stenotrophus</name>
    <dbReference type="NCBI Taxonomy" id="2077091"/>
    <lineage>
        <taxon>Bacteria</taxon>
        <taxon>Pseudomonadati</taxon>
        <taxon>Bacteroidota</taxon>
        <taxon>Chitinophagia</taxon>
        <taxon>Chitinophagales</taxon>
        <taxon>Chitinophagaceae</taxon>
        <taxon>Flavipsychrobacter</taxon>
    </lineage>
</organism>
<feature type="transmembrane region" description="Helical" evidence="1">
    <location>
        <begin position="353"/>
        <end position="372"/>
    </location>
</feature>
<accession>A0A2S7SVM7</accession>
<sequence>MPRIKLLYALMIAGIAMCLAQIWWPHYYLTGDGPCHLYNAKVLHDMWHGTDVAFYSRFYVINYNPNPNWLSNILLGIPMYFTNGPVAEKLFLTLYAGLVVGGFYLLIKKVSGSSSYWITVIFLFVFHHTLAKGFYNFSFSTALWFWMVWSWMRFIDKKNTLNTLVFFLFAGLSFFTQLLPFVFAVATCFGLIVSYSLTREQGLKQSSLNYFIQNTITLGILTAPFVALMIRFTENEGGTHITLHHHFYRLVELVQFKYGINAVENESFLTALCGMTLAALLITAVVFRIKDKIAVNKYDGFFYSLIFILFIYLFFPENFMQRDILISMRAQLFILILAGICIAYTLPQQIKNAGGLILFFCFAGLTMVRMNYMNKASDAAEDYNSVAAHIRPYSLVLPLDFAPEGKDRNNKTIADRNYLFTHALHYAGCEKPLILLDNYEANAGYFPLQWKYKVNPYAHLSKDNGIEGQPPGADIEAYVNVSHIPIDYIVTWCYDAKALQNKRYSELDSQMKRMYHEVYTSPSKRTVLYERNK</sequence>
<keyword evidence="3" id="KW-1185">Reference proteome</keyword>
<evidence type="ECO:0008006" key="4">
    <source>
        <dbReference type="Google" id="ProtNLM"/>
    </source>
</evidence>
<comment type="caution">
    <text evidence="2">The sequence shown here is derived from an EMBL/GenBank/DDBJ whole genome shotgun (WGS) entry which is preliminary data.</text>
</comment>
<feature type="transmembrane region" description="Helical" evidence="1">
    <location>
        <begin position="7"/>
        <end position="24"/>
    </location>
</feature>
<feature type="transmembrane region" description="Helical" evidence="1">
    <location>
        <begin position="136"/>
        <end position="152"/>
    </location>
</feature>
<reference evidence="2 3" key="1">
    <citation type="submission" date="2018-01" db="EMBL/GenBank/DDBJ databases">
        <title>A novel member of the phylum Bacteroidetes isolated from glacier ice.</title>
        <authorList>
            <person name="Liu Q."/>
            <person name="Xin Y.-H."/>
        </authorList>
    </citation>
    <scope>NUCLEOTIDE SEQUENCE [LARGE SCALE GENOMIC DNA]</scope>
    <source>
        <strain evidence="2 3">RB1R16</strain>
    </source>
</reference>